<comment type="caution">
    <text evidence="2">The sequence shown here is derived from an EMBL/GenBank/DDBJ whole genome shotgun (WGS) entry which is preliminary data.</text>
</comment>
<feature type="region of interest" description="Disordered" evidence="1">
    <location>
        <begin position="176"/>
        <end position="197"/>
    </location>
</feature>
<dbReference type="EMBL" id="JASCZI010060778">
    <property type="protein sequence ID" value="MED6135937.1"/>
    <property type="molecule type" value="Genomic_DNA"/>
</dbReference>
<protein>
    <submittedName>
        <fullName evidence="2">Uncharacterized protein</fullName>
    </submittedName>
</protein>
<gene>
    <name evidence="2" type="ORF">PIB30_051383</name>
</gene>
<feature type="compositionally biased region" description="Polar residues" evidence="1">
    <location>
        <begin position="115"/>
        <end position="126"/>
    </location>
</feature>
<name>A0ABU6SHQ8_9FABA</name>
<sequence length="219" mass="24469">MDARCEGFAMGTGPQMEHILPEDPTLTSICSNENDAPSANKPLQSRADFMIPRRERISKLFADRTQRQPGIKTASSYIIGPETQYLQQDCSVQFETTQGLVIAARRPEVAPGPSRQPQEMSQSSNEAAQVVAAATEKARMARRERITKLLAKRKPRLMATNHAQALLNRRPARATVSNTTRRVSTVRRSSKHARMRDSHCEGMKIPTFVREITVKVADN</sequence>
<reference evidence="2 3" key="1">
    <citation type="journal article" date="2023" name="Plants (Basel)">
        <title>Bridging the Gap: Combining Genomics and Transcriptomics Approaches to Understand Stylosanthes scabra, an Orphan Legume from the Brazilian Caatinga.</title>
        <authorList>
            <person name="Ferreira-Neto J.R.C."/>
            <person name="da Silva M.D."/>
            <person name="Binneck E."/>
            <person name="de Melo N.F."/>
            <person name="da Silva R.H."/>
            <person name="de Melo A.L.T.M."/>
            <person name="Pandolfi V."/>
            <person name="Bustamante F.O."/>
            <person name="Brasileiro-Vidal A.C."/>
            <person name="Benko-Iseppon A.M."/>
        </authorList>
    </citation>
    <scope>NUCLEOTIDE SEQUENCE [LARGE SCALE GENOMIC DNA]</scope>
    <source>
        <tissue evidence="2">Leaves</tissue>
    </source>
</reference>
<feature type="compositionally biased region" description="Basic residues" evidence="1">
    <location>
        <begin position="184"/>
        <end position="194"/>
    </location>
</feature>
<dbReference type="Proteomes" id="UP001341840">
    <property type="component" value="Unassembled WGS sequence"/>
</dbReference>
<evidence type="ECO:0000313" key="3">
    <source>
        <dbReference type="Proteomes" id="UP001341840"/>
    </source>
</evidence>
<accession>A0ABU6SHQ8</accession>
<keyword evidence="3" id="KW-1185">Reference proteome</keyword>
<organism evidence="2 3">
    <name type="scientific">Stylosanthes scabra</name>
    <dbReference type="NCBI Taxonomy" id="79078"/>
    <lineage>
        <taxon>Eukaryota</taxon>
        <taxon>Viridiplantae</taxon>
        <taxon>Streptophyta</taxon>
        <taxon>Embryophyta</taxon>
        <taxon>Tracheophyta</taxon>
        <taxon>Spermatophyta</taxon>
        <taxon>Magnoliopsida</taxon>
        <taxon>eudicotyledons</taxon>
        <taxon>Gunneridae</taxon>
        <taxon>Pentapetalae</taxon>
        <taxon>rosids</taxon>
        <taxon>fabids</taxon>
        <taxon>Fabales</taxon>
        <taxon>Fabaceae</taxon>
        <taxon>Papilionoideae</taxon>
        <taxon>50 kb inversion clade</taxon>
        <taxon>dalbergioids sensu lato</taxon>
        <taxon>Dalbergieae</taxon>
        <taxon>Pterocarpus clade</taxon>
        <taxon>Stylosanthes</taxon>
    </lineage>
</organism>
<evidence type="ECO:0000313" key="2">
    <source>
        <dbReference type="EMBL" id="MED6135937.1"/>
    </source>
</evidence>
<proteinExistence type="predicted"/>
<evidence type="ECO:0000256" key="1">
    <source>
        <dbReference type="SAM" id="MobiDB-lite"/>
    </source>
</evidence>
<feature type="region of interest" description="Disordered" evidence="1">
    <location>
        <begin position="108"/>
        <end position="127"/>
    </location>
</feature>